<dbReference type="GO" id="GO:0036503">
    <property type="term" value="P:ERAD pathway"/>
    <property type="evidence" value="ECO:0007669"/>
    <property type="project" value="TreeGrafter"/>
</dbReference>
<dbReference type="GO" id="GO:0061630">
    <property type="term" value="F:ubiquitin protein ligase activity"/>
    <property type="evidence" value="ECO:0007669"/>
    <property type="project" value="TreeGrafter"/>
</dbReference>
<reference evidence="2 3" key="1">
    <citation type="submission" date="2013-03" db="EMBL/GenBank/DDBJ databases">
        <authorList>
            <person name="Warren W."/>
            <person name="Wilson R.K."/>
        </authorList>
    </citation>
    <scope>NUCLEOTIDE SEQUENCE</scope>
</reference>
<proteinExistence type="predicted"/>
<dbReference type="InterPro" id="IPR007397">
    <property type="entry name" value="F-box-assoc_dom"/>
</dbReference>
<reference evidence="2" key="3">
    <citation type="submission" date="2025-09" db="UniProtKB">
        <authorList>
            <consortium name="Ensembl"/>
        </authorList>
    </citation>
    <scope>IDENTIFICATION</scope>
</reference>
<dbReference type="Gene3D" id="2.60.120.260">
    <property type="entry name" value="Galactose-binding domain-like"/>
    <property type="match status" value="1"/>
</dbReference>
<evidence type="ECO:0000313" key="3">
    <source>
        <dbReference type="Proteomes" id="UP000233100"/>
    </source>
</evidence>
<dbReference type="Pfam" id="PF04300">
    <property type="entry name" value="FBA"/>
    <property type="match status" value="1"/>
</dbReference>
<organism evidence="2 3">
    <name type="scientific">Macaca fascicularis</name>
    <name type="common">Crab-eating macaque</name>
    <name type="synonym">Cynomolgus monkey</name>
    <dbReference type="NCBI Taxonomy" id="9541"/>
    <lineage>
        <taxon>Eukaryota</taxon>
        <taxon>Metazoa</taxon>
        <taxon>Chordata</taxon>
        <taxon>Craniata</taxon>
        <taxon>Vertebrata</taxon>
        <taxon>Euteleostomi</taxon>
        <taxon>Mammalia</taxon>
        <taxon>Eutheria</taxon>
        <taxon>Euarchontoglires</taxon>
        <taxon>Primates</taxon>
        <taxon>Haplorrhini</taxon>
        <taxon>Catarrhini</taxon>
        <taxon>Cercopithecidae</taxon>
        <taxon>Cercopithecinae</taxon>
        <taxon>Macaca</taxon>
    </lineage>
</organism>
<dbReference type="FunFam" id="2.60.120.260:FF:000012">
    <property type="entry name" value="F-box only protein 2"/>
    <property type="match status" value="1"/>
</dbReference>
<dbReference type="InterPro" id="IPR008979">
    <property type="entry name" value="Galactose-bd-like_sf"/>
</dbReference>
<reference evidence="2" key="2">
    <citation type="submission" date="2025-08" db="UniProtKB">
        <authorList>
            <consortium name="Ensembl"/>
        </authorList>
    </citation>
    <scope>IDENTIFICATION</scope>
</reference>
<dbReference type="Proteomes" id="UP000233100">
    <property type="component" value="Chromosome 1"/>
</dbReference>
<dbReference type="GO" id="GO:0006516">
    <property type="term" value="P:glycoprotein catabolic process"/>
    <property type="evidence" value="ECO:0007669"/>
    <property type="project" value="TreeGrafter"/>
</dbReference>
<feature type="domain" description="FBA" evidence="1">
    <location>
        <begin position="128"/>
        <end position="310"/>
    </location>
</feature>
<dbReference type="PANTHER" id="PTHR12125">
    <property type="entry name" value="F-BOX ONLY PROTEIN 6-LIKE PROTEIN"/>
    <property type="match status" value="1"/>
</dbReference>
<protein>
    <submittedName>
        <fullName evidence="2">F-box protein 44</fullName>
    </submittedName>
</protein>
<dbReference type="PANTHER" id="PTHR12125:SF13">
    <property type="entry name" value="F-BOX ONLY PROTEIN 44"/>
    <property type="match status" value="1"/>
</dbReference>
<dbReference type="STRING" id="9541.ENSMFAP00000043568"/>
<dbReference type="GO" id="GO:0005737">
    <property type="term" value="C:cytoplasm"/>
    <property type="evidence" value="ECO:0007669"/>
    <property type="project" value="TreeGrafter"/>
</dbReference>
<gene>
    <name evidence="2" type="primary">FBXO44</name>
</gene>
<dbReference type="AlphaFoldDB" id="A0A2K5X279"/>
<evidence type="ECO:0000259" key="1">
    <source>
        <dbReference type="PROSITE" id="PS51114"/>
    </source>
</evidence>
<dbReference type="InterPro" id="IPR039752">
    <property type="entry name" value="F-box_only"/>
</dbReference>
<evidence type="ECO:0000313" key="2">
    <source>
        <dbReference type="Ensembl" id="ENSMFAP00000043568.2"/>
    </source>
</evidence>
<dbReference type="GeneTree" id="ENSGT00940000159408"/>
<dbReference type="VEuPathDB" id="HostDB:ENSMFAG00000039191"/>
<sequence length="313" mass="35412">MWATSPKIFWHFAKKASQALFLLQFTEESTRGQRGKATGPRSHSRVLVELGLDPGLSGPHQSILHHRRGLVIHITMCLRAPREVTSLCLQHRKHLIRGGHCDLQCPTAQGLRAAAKMRAEELGGRGTWEKVATEGLPFSVNSAFPSEGFEFWSLDVNGGDEWKVEDLSRDQRKEFPNDQVKKYFVTSYYTCLKSQVVDLKAEGYWEELMDTTRPDIEVKDWFAARPDCGSKYQLCVQLLSSAHAPLGTFQPDPATIQQKSDAKWREVSHTFSNYPPGVRYIWFQHGGVDTHYWAGWYGPRVTNSSITIGPPLP</sequence>
<dbReference type="GO" id="GO:0019005">
    <property type="term" value="C:SCF ubiquitin ligase complex"/>
    <property type="evidence" value="ECO:0007669"/>
    <property type="project" value="Ensembl"/>
</dbReference>
<dbReference type="Bgee" id="ENSMFAG00000039191">
    <property type="expression patterns" value="Expressed in temporal lobe and 12 other cell types or tissues"/>
</dbReference>
<dbReference type="SUPFAM" id="SSF49785">
    <property type="entry name" value="Galactose-binding domain-like"/>
    <property type="match status" value="1"/>
</dbReference>
<name>A0A2K5X279_MACFA</name>
<dbReference type="Ensembl" id="ENSMFAT00000017858.2">
    <property type="protein sequence ID" value="ENSMFAP00000043568.2"/>
    <property type="gene ID" value="ENSMFAG00000039191.2"/>
</dbReference>
<dbReference type="PROSITE" id="PS51114">
    <property type="entry name" value="FBA"/>
    <property type="match status" value="1"/>
</dbReference>
<dbReference type="SMART" id="SM01198">
    <property type="entry name" value="FBA"/>
    <property type="match status" value="1"/>
</dbReference>
<dbReference type="GO" id="GO:0031146">
    <property type="term" value="P:SCF-dependent proteasomal ubiquitin-dependent protein catabolic process"/>
    <property type="evidence" value="ECO:0007669"/>
    <property type="project" value="TreeGrafter"/>
</dbReference>
<accession>A0A2K5X279</accession>
<keyword evidence="3" id="KW-1185">Reference proteome</keyword>